<evidence type="ECO:0000313" key="2">
    <source>
        <dbReference type="Proteomes" id="UP001141806"/>
    </source>
</evidence>
<comment type="caution">
    <text evidence="1">The sequence shown here is derived from an EMBL/GenBank/DDBJ whole genome shotgun (WGS) entry which is preliminary data.</text>
</comment>
<organism evidence="1 2">
    <name type="scientific">Protea cynaroides</name>
    <dbReference type="NCBI Taxonomy" id="273540"/>
    <lineage>
        <taxon>Eukaryota</taxon>
        <taxon>Viridiplantae</taxon>
        <taxon>Streptophyta</taxon>
        <taxon>Embryophyta</taxon>
        <taxon>Tracheophyta</taxon>
        <taxon>Spermatophyta</taxon>
        <taxon>Magnoliopsida</taxon>
        <taxon>Proteales</taxon>
        <taxon>Proteaceae</taxon>
        <taxon>Protea</taxon>
    </lineage>
</organism>
<proteinExistence type="predicted"/>
<reference evidence="1" key="1">
    <citation type="journal article" date="2023" name="Plant J.">
        <title>The genome of the king protea, Protea cynaroides.</title>
        <authorList>
            <person name="Chang J."/>
            <person name="Duong T.A."/>
            <person name="Schoeman C."/>
            <person name="Ma X."/>
            <person name="Roodt D."/>
            <person name="Barker N."/>
            <person name="Li Z."/>
            <person name="Van de Peer Y."/>
            <person name="Mizrachi E."/>
        </authorList>
    </citation>
    <scope>NUCLEOTIDE SEQUENCE</scope>
    <source>
        <tissue evidence="1">Young leaves</tissue>
    </source>
</reference>
<dbReference type="Proteomes" id="UP001141806">
    <property type="component" value="Unassembled WGS sequence"/>
</dbReference>
<name>A0A9Q0GU40_9MAGN</name>
<evidence type="ECO:0000313" key="1">
    <source>
        <dbReference type="EMBL" id="KAJ4952718.1"/>
    </source>
</evidence>
<dbReference type="AlphaFoldDB" id="A0A9Q0GU40"/>
<gene>
    <name evidence="1" type="ORF">NE237_029550</name>
</gene>
<accession>A0A9Q0GU40</accession>
<dbReference type="EMBL" id="JAMYWD010000012">
    <property type="protein sequence ID" value="KAJ4952718.1"/>
    <property type="molecule type" value="Genomic_DNA"/>
</dbReference>
<protein>
    <submittedName>
        <fullName evidence="1">Uncharacterized protein</fullName>
    </submittedName>
</protein>
<keyword evidence="2" id="KW-1185">Reference proteome</keyword>
<sequence>MISSDLRDIITKSLEDLLPIMVVKITRQASDLMQENKGFPTSDVVVEVSSATTNPSNVPTSFRNPEVTVRSGTRVPSLNDNIRVLPISSGTSSGDMFPRVPVTEDQPMETTMEIGTRVPATAPLLLDNGLQVVRVTAISSGDVPSTDEIARVPSDHMNPSLSTITSSSNVIRNQVSDYQSVAEDVLVVNGATTTSFAPLSHNTNARNEDPVSINPNVGLSSVVDNDVRMPAANHEGARARRATVLPVVGGRAVQQLVSQWREMLPVDGFFG</sequence>